<comment type="caution">
    <text evidence="8">The sequence shown here is derived from an EMBL/GenBank/DDBJ whole genome shotgun (WGS) entry which is preliminary data.</text>
</comment>
<evidence type="ECO:0000256" key="5">
    <source>
        <dbReference type="SAM" id="MobiDB-lite"/>
    </source>
</evidence>
<evidence type="ECO:0000256" key="2">
    <source>
        <dbReference type="ARBA" id="ARBA00022692"/>
    </source>
</evidence>
<dbReference type="PANTHER" id="PTHR15407">
    <property type="entry name" value="FUKUTIN-RELATED"/>
    <property type="match status" value="1"/>
</dbReference>
<organism evidence="8 9">
    <name type="scientific">Pichia californica</name>
    <dbReference type="NCBI Taxonomy" id="460514"/>
    <lineage>
        <taxon>Eukaryota</taxon>
        <taxon>Fungi</taxon>
        <taxon>Dikarya</taxon>
        <taxon>Ascomycota</taxon>
        <taxon>Saccharomycotina</taxon>
        <taxon>Pichiomycetes</taxon>
        <taxon>Pichiales</taxon>
        <taxon>Pichiaceae</taxon>
        <taxon>Pichia</taxon>
    </lineage>
</organism>
<dbReference type="AlphaFoldDB" id="A0A9P6WJ66"/>
<dbReference type="InterPro" id="IPR009644">
    <property type="entry name" value="FKTN/MNN4/W02B3.4-1"/>
</dbReference>
<gene>
    <name evidence="8" type="ORF">C6P40_001702</name>
</gene>
<evidence type="ECO:0000256" key="1">
    <source>
        <dbReference type="ARBA" id="ARBA00004167"/>
    </source>
</evidence>
<keyword evidence="3 6" id="KW-1133">Transmembrane helix</keyword>
<reference evidence="8" key="1">
    <citation type="submission" date="2020-11" db="EMBL/GenBank/DDBJ databases">
        <title>Kefir isolates.</title>
        <authorList>
            <person name="Marcisauskas S."/>
            <person name="Kim Y."/>
            <person name="Blasche S."/>
        </authorList>
    </citation>
    <scope>NUCLEOTIDE SEQUENCE</scope>
    <source>
        <strain evidence="8">Olga-1</strain>
    </source>
</reference>
<keyword evidence="9" id="KW-1185">Reference proteome</keyword>
<feature type="compositionally biased region" description="Basic residues" evidence="5">
    <location>
        <begin position="1"/>
        <end position="11"/>
    </location>
</feature>
<keyword evidence="4 6" id="KW-0472">Membrane</keyword>
<evidence type="ECO:0000313" key="8">
    <source>
        <dbReference type="EMBL" id="KAG0687926.1"/>
    </source>
</evidence>
<evidence type="ECO:0000256" key="3">
    <source>
        <dbReference type="ARBA" id="ARBA00022989"/>
    </source>
</evidence>
<evidence type="ECO:0000256" key="4">
    <source>
        <dbReference type="ARBA" id="ARBA00023136"/>
    </source>
</evidence>
<dbReference type="EMBL" id="PUHW01000200">
    <property type="protein sequence ID" value="KAG0687926.1"/>
    <property type="molecule type" value="Genomic_DNA"/>
</dbReference>
<evidence type="ECO:0000313" key="9">
    <source>
        <dbReference type="Proteomes" id="UP000697127"/>
    </source>
</evidence>
<feature type="transmembrane region" description="Helical" evidence="6">
    <location>
        <begin position="115"/>
        <end position="134"/>
    </location>
</feature>
<name>A0A9P6WJ66_9ASCO</name>
<accession>A0A9P6WJ66</accession>
<feature type="domain" description="LicD/FKTN/FKRP nucleotidyltransferase" evidence="7">
    <location>
        <begin position="536"/>
        <end position="689"/>
    </location>
</feature>
<keyword evidence="2 6" id="KW-0812">Transmembrane</keyword>
<dbReference type="PANTHER" id="PTHR15407:SF28">
    <property type="entry name" value="RIBITOL-5-PHOSPHATE TRANSFERASE FKTN"/>
    <property type="match status" value="1"/>
</dbReference>
<dbReference type="GO" id="GO:0009100">
    <property type="term" value="P:glycoprotein metabolic process"/>
    <property type="evidence" value="ECO:0007669"/>
    <property type="project" value="UniProtKB-ARBA"/>
</dbReference>
<dbReference type="GO" id="GO:0016020">
    <property type="term" value="C:membrane"/>
    <property type="evidence" value="ECO:0007669"/>
    <property type="project" value="UniProtKB-SubCell"/>
</dbReference>
<dbReference type="Proteomes" id="UP000697127">
    <property type="component" value="Unassembled WGS sequence"/>
</dbReference>
<dbReference type="InterPro" id="IPR007074">
    <property type="entry name" value="LicD/FKTN/FKRP_NTP_transf"/>
</dbReference>
<comment type="subcellular location">
    <subcellularLocation>
        <location evidence="1">Membrane</location>
        <topology evidence="1">Single-pass membrane protein</topology>
    </subcellularLocation>
</comment>
<dbReference type="Pfam" id="PF04991">
    <property type="entry name" value="LicD"/>
    <property type="match status" value="1"/>
</dbReference>
<feature type="region of interest" description="Disordered" evidence="5">
    <location>
        <begin position="1"/>
        <end position="20"/>
    </location>
</feature>
<sequence length="850" mass="100254">MSGRPIHHSKNRWNGDHGKNKNVSNIGSEMFVTHDDVFQRSNNENYKNTDFNKFIKSFDYSDNLTNIDEYDDNDDDDFFHKPEESIYKELTRNTFNSFHKHLKNLFKNITKFKSINITITFIFIILIMIISLFYKRILVSSSPNFTNELSFMDQPIDNTPLHKIIMPFIDELYPDITFEDELMDELSDFFDPRLTPAMLLLYIQSHLLANKGKLKKDFNIAFSWEDWVDLDQRLEYDNEYLVDWLAVHSNEFLNNIENLQNLDCKTFAMLYGCEGNKNFFSKCNDLKRPLPNHPFKFEITGPTDAKIREPGRLLYSGTYLKTHMPPPEQIYLLDVFGDNGEGSLMISVDPKRNLEQKPIIRNRDILKQFINWEIKHTKKDLKTFLKTGWNIETLRFRTSGLLNKFGVEKIIRNTDHKSINEKETYLAVKDLKKGGQMKVSSWKFDDFVWDEEEFLNELSLSAVTNELDNKLYTEIDRLEKFRIQSGYHPKYLYEAQLYGSSLGSHYDWRFFQGSLITNDYRQSIIHKLARTWLRFCFENNLKTFIAYGSMLGWIRNGLTLPWDGDIDVIVTMESLNLLARNFNQTMIIDYSSKDGFQTAMTGYLIDINPAYYSRIKGDGNNVIDGRLIDISTGIYLDITALAWSKNYLKETSINKKLKKLVDKDFEINQYFALEGDDVYIETLMDQLKVLQEEKQLIHCKNDNVYTIDELSIMIPSYFEGVRAYFPHDYEKIIWRLYPKALTRVTELDYVFDHKLRLWLNLYDCPDYADENMIAYFDPPFGTCNCTKVIDEYKLTHAYTERHIGMLEEGDWLNYELDENTESKPLRIDEFFVLYSARLGISDEELLDLYL</sequence>
<protein>
    <recommendedName>
        <fullName evidence="7">LicD/FKTN/FKRP nucleotidyltransferase domain-containing protein</fullName>
    </recommendedName>
</protein>
<proteinExistence type="predicted"/>
<evidence type="ECO:0000259" key="7">
    <source>
        <dbReference type="Pfam" id="PF04991"/>
    </source>
</evidence>
<evidence type="ECO:0000256" key="6">
    <source>
        <dbReference type="SAM" id="Phobius"/>
    </source>
</evidence>